<accession>A0A0G4GBL7</accession>
<dbReference type="AlphaFoldDB" id="A0A0G4GBL7"/>
<name>A0A0G4GBL7_9ALVE</name>
<evidence type="ECO:0000313" key="1">
    <source>
        <dbReference type="EMBL" id="CEM26184.1"/>
    </source>
</evidence>
<dbReference type="EMBL" id="CDMZ01001042">
    <property type="protein sequence ID" value="CEM26184.1"/>
    <property type="molecule type" value="Genomic_DNA"/>
</dbReference>
<reference evidence="1" key="1">
    <citation type="submission" date="2014-11" db="EMBL/GenBank/DDBJ databases">
        <authorList>
            <person name="Otto D Thomas"/>
            <person name="Naeem Raeece"/>
        </authorList>
    </citation>
    <scope>NUCLEOTIDE SEQUENCE</scope>
</reference>
<protein>
    <submittedName>
        <fullName evidence="1">Uncharacterized protein</fullName>
    </submittedName>
</protein>
<gene>
    <name evidence="1" type="ORF">Cvel_21055</name>
</gene>
<dbReference type="VEuPathDB" id="CryptoDB:Cvel_21055"/>
<organism evidence="1">
    <name type="scientific">Chromera velia CCMP2878</name>
    <dbReference type="NCBI Taxonomy" id="1169474"/>
    <lineage>
        <taxon>Eukaryota</taxon>
        <taxon>Sar</taxon>
        <taxon>Alveolata</taxon>
        <taxon>Colpodellida</taxon>
        <taxon>Chromeraceae</taxon>
        <taxon>Chromera</taxon>
    </lineage>
</organism>
<sequence length="743" mass="83681">MCDPQKSNSGLSVCARALRPPSVFSVVVSCLGAETGVASHLIDRSFRHQMRSLFGDCRTSVKAFLCQPSEASIRWIHTLPSQPDARAVLFPLALHGNIHLINLFEDIHPDAATPPPRLAFGEPPVLSADAVGSIFSWISCLKGATCGGHLTLLQSLLSRIQNVEWVLKRSALPTHSWLLHRLAVLAAVHGKGEMLCFFLKSGLLGPEEQEITVEASSVLSVAQNRFGSDVSFSGLKKQTWPEGLFQQVRDEKLLQGAHLDFLRLGSFFGALTDTDIDSMPSQFSPDQSVMSSLIYLALEGGHFDTAEKIFSAWREQMTDESVSVSISMHTHKLSPKALTWLWDAWQRSAHSLKARLGACHFLSSNNNFSGSLLLLRKAIEEAAPDSGSDSAELSASIRWEFVETKSSELSFRFREREAGREEVAEFLEEVKREGGEETVRPVAFGAFKKSARLYSGLVCRALLEVLASLKEKDEEENEGLVLGGQSLQHLIVAGNKAELERQWHPHRHGIKAFLDFPPAEGAESADLDSQLEELLVGLLDRGGDKVAPCFDFILESLPKKEVVWRKPSNTLLRACVRHHRPLPLMLKRLLELVAESRMSSPQEREQSFDSLRYEVWRDFAFDALVRQLLLARQMRNFLDTPFDFQRWLELDEARRSSLRVVAEFLEEHLTERERVLLFRSIPERTLDILESLITQGGQTDLTPVLEFAREAIDRRAEVLRRELEESRRRFIPRWFVAMLGFRS</sequence>
<dbReference type="PROSITE" id="PS51257">
    <property type="entry name" value="PROKAR_LIPOPROTEIN"/>
    <property type="match status" value="1"/>
</dbReference>
<proteinExistence type="predicted"/>